<evidence type="ECO:0000256" key="1">
    <source>
        <dbReference type="SAM" id="MobiDB-lite"/>
    </source>
</evidence>
<sequence>MDLDQEIKVKTPKDKVVNPEERHKWRMPELSPIPKGGSNRNVPVSVQELVYGRTAAGVGASAKSLDRHNELLSSSEDVHGPRKDRRTSEGLETNVFQRTSPTDKRLVEKPKHVVQGPEEDVGPRKGQQPRGSSTSLHKENSTSTSAKQEEENPKEKSEGKEKGKGKGKTQVEQGLPIEL</sequence>
<name>A0A9Q3KPK9_9BASI</name>
<accession>A0A9Q3KPK9</accession>
<feature type="region of interest" description="Disordered" evidence="1">
    <location>
        <begin position="1"/>
        <end position="41"/>
    </location>
</feature>
<gene>
    <name evidence="2" type="ORF">O181_125390</name>
</gene>
<feature type="compositionally biased region" description="Polar residues" evidence="1">
    <location>
        <begin position="129"/>
        <end position="146"/>
    </location>
</feature>
<reference evidence="2" key="1">
    <citation type="submission" date="2021-03" db="EMBL/GenBank/DDBJ databases">
        <title>Draft genome sequence of rust myrtle Austropuccinia psidii MF-1, a brazilian biotype.</title>
        <authorList>
            <person name="Quecine M.C."/>
            <person name="Pachon D.M.R."/>
            <person name="Bonatelli M.L."/>
            <person name="Correr F.H."/>
            <person name="Franceschini L.M."/>
            <person name="Leite T.F."/>
            <person name="Margarido G.R.A."/>
            <person name="Almeida C.A."/>
            <person name="Ferrarezi J.A."/>
            <person name="Labate C.A."/>
        </authorList>
    </citation>
    <scope>NUCLEOTIDE SEQUENCE</scope>
    <source>
        <strain evidence="2">MF-1</strain>
    </source>
</reference>
<feature type="compositionally biased region" description="Basic and acidic residues" evidence="1">
    <location>
        <begin position="101"/>
        <end position="111"/>
    </location>
</feature>
<dbReference type="EMBL" id="AVOT02121641">
    <property type="protein sequence ID" value="MBW0585675.1"/>
    <property type="molecule type" value="Genomic_DNA"/>
</dbReference>
<proteinExistence type="predicted"/>
<comment type="caution">
    <text evidence="2">The sequence shown here is derived from an EMBL/GenBank/DDBJ whole genome shotgun (WGS) entry which is preliminary data.</text>
</comment>
<evidence type="ECO:0000313" key="2">
    <source>
        <dbReference type="EMBL" id="MBW0585675.1"/>
    </source>
</evidence>
<feature type="compositionally biased region" description="Basic and acidic residues" evidence="1">
    <location>
        <begin position="147"/>
        <end position="164"/>
    </location>
</feature>
<feature type="compositionally biased region" description="Low complexity" evidence="1">
    <location>
        <begin position="168"/>
        <end position="179"/>
    </location>
</feature>
<feature type="compositionally biased region" description="Basic and acidic residues" evidence="1">
    <location>
        <begin position="1"/>
        <end position="27"/>
    </location>
</feature>
<organism evidence="2 3">
    <name type="scientific">Austropuccinia psidii MF-1</name>
    <dbReference type="NCBI Taxonomy" id="1389203"/>
    <lineage>
        <taxon>Eukaryota</taxon>
        <taxon>Fungi</taxon>
        <taxon>Dikarya</taxon>
        <taxon>Basidiomycota</taxon>
        <taxon>Pucciniomycotina</taxon>
        <taxon>Pucciniomycetes</taxon>
        <taxon>Pucciniales</taxon>
        <taxon>Sphaerophragmiaceae</taxon>
        <taxon>Austropuccinia</taxon>
    </lineage>
</organism>
<keyword evidence="3" id="KW-1185">Reference proteome</keyword>
<feature type="compositionally biased region" description="Polar residues" evidence="1">
    <location>
        <begin position="90"/>
        <end position="100"/>
    </location>
</feature>
<protein>
    <submittedName>
        <fullName evidence="2">Uncharacterized protein</fullName>
    </submittedName>
</protein>
<evidence type="ECO:0000313" key="3">
    <source>
        <dbReference type="Proteomes" id="UP000765509"/>
    </source>
</evidence>
<dbReference type="Proteomes" id="UP000765509">
    <property type="component" value="Unassembled WGS sequence"/>
</dbReference>
<feature type="compositionally biased region" description="Basic and acidic residues" evidence="1">
    <location>
        <begin position="64"/>
        <end position="89"/>
    </location>
</feature>
<dbReference type="AlphaFoldDB" id="A0A9Q3KPK9"/>
<feature type="region of interest" description="Disordered" evidence="1">
    <location>
        <begin position="58"/>
        <end position="179"/>
    </location>
</feature>